<accession>A0A8B6GUY0</accession>
<protein>
    <submittedName>
        <fullName evidence="2">Uncharacterized protein</fullName>
    </submittedName>
</protein>
<dbReference type="Proteomes" id="UP000596742">
    <property type="component" value="Unassembled WGS sequence"/>
</dbReference>
<feature type="signal peptide" evidence="1">
    <location>
        <begin position="1"/>
        <end position="21"/>
    </location>
</feature>
<dbReference type="AlphaFoldDB" id="A0A8B6GUY0"/>
<feature type="chain" id="PRO_5032354526" evidence="1">
    <location>
        <begin position="22"/>
        <end position="524"/>
    </location>
</feature>
<evidence type="ECO:0000313" key="2">
    <source>
        <dbReference type="EMBL" id="VDI69410.1"/>
    </source>
</evidence>
<evidence type="ECO:0000313" key="3">
    <source>
        <dbReference type="Proteomes" id="UP000596742"/>
    </source>
</evidence>
<name>A0A8B6GUY0_MYTGA</name>
<dbReference type="EMBL" id="UYJE01009025">
    <property type="protein sequence ID" value="VDI69410.1"/>
    <property type="molecule type" value="Genomic_DNA"/>
</dbReference>
<proteinExistence type="predicted"/>
<keyword evidence="3" id="KW-1185">Reference proteome</keyword>
<gene>
    <name evidence="2" type="ORF">MGAL_10B039990</name>
</gene>
<reference evidence="2" key="1">
    <citation type="submission" date="2018-11" db="EMBL/GenBank/DDBJ databases">
        <authorList>
            <person name="Alioto T."/>
            <person name="Alioto T."/>
        </authorList>
    </citation>
    <scope>NUCLEOTIDE SEQUENCE</scope>
</reference>
<comment type="caution">
    <text evidence="2">The sequence shown here is derived from an EMBL/GenBank/DDBJ whole genome shotgun (WGS) entry which is preliminary data.</text>
</comment>
<sequence length="524" mass="60787">MAVKMMNLLLMLTVNVQNVYSSNRITDIDMSMKNNLETEQYSKEFLKALHSLELYIQHESDKLDSINDEETDIQENDTIENQKRPFVRGGATRGYKFGKRGIDGFKQDTNIKSLLSEVNFVDNDMPRDQYKYTDDSLNDFQINHAVKRPFVLGNFKFGKRSLSEMYPENDDAIYFGEPGYGTEGKMPFVINSRQPFVLHGFDFVKPRTNTDVSSIELKRPLVFTSGYSFGKGQQQNDAYLEENKRPFVLSGGYELKKRGVLHDQPLESIPRYEESSHIVKRPFVMGGYVRNWKQPAVVHKSFIERRPMFIGSGFRFGKRGHWEGQVDGLIGNDKRLLGPNDIASHSGIKENIQKSPIVLDNSYQVDTRPFVIYGGYRRYTKRPYIVRSSSKQRDTPNTENRNIKRHHAMLFEGESQSFPLEITQKESFGRTPGELFQDMPKRSFSFRHDYLFSKIRNEAKSGYRQQPFDHQIRAEKSLISNSPQDNISFQSVKRPFTTSGNYKSRIGKRPFVLSGRRMRYKFGK</sequence>
<keyword evidence="1" id="KW-0732">Signal</keyword>
<dbReference type="OrthoDB" id="6146481at2759"/>
<organism evidence="2 3">
    <name type="scientific">Mytilus galloprovincialis</name>
    <name type="common">Mediterranean mussel</name>
    <dbReference type="NCBI Taxonomy" id="29158"/>
    <lineage>
        <taxon>Eukaryota</taxon>
        <taxon>Metazoa</taxon>
        <taxon>Spiralia</taxon>
        <taxon>Lophotrochozoa</taxon>
        <taxon>Mollusca</taxon>
        <taxon>Bivalvia</taxon>
        <taxon>Autobranchia</taxon>
        <taxon>Pteriomorphia</taxon>
        <taxon>Mytilida</taxon>
        <taxon>Mytiloidea</taxon>
        <taxon>Mytilidae</taxon>
        <taxon>Mytilinae</taxon>
        <taxon>Mytilus</taxon>
    </lineage>
</organism>
<evidence type="ECO:0000256" key="1">
    <source>
        <dbReference type="SAM" id="SignalP"/>
    </source>
</evidence>